<keyword evidence="3" id="KW-0235">DNA replication</keyword>
<feature type="domain" description="DNA polymerase III alpha subunit finger" evidence="6">
    <location>
        <begin position="297"/>
        <end position="420"/>
    </location>
</feature>
<dbReference type="GO" id="GO:0003887">
    <property type="term" value="F:DNA-directed DNA polymerase activity"/>
    <property type="evidence" value="ECO:0007669"/>
    <property type="project" value="UniProtKB-KW"/>
</dbReference>
<keyword evidence="1" id="KW-0808">Transferase</keyword>
<accession>A0A6C0H0E6</accession>
<evidence type="ECO:0000259" key="6">
    <source>
        <dbReference type="Pfam" id="PF17657"/>
    </source>
</evidence>
<reference evidence="7" key="1">
    <citation type="journal article" date="2020" name="Nature">
        <title>Giant virus diversity and host interactions through global metagenomics.</title>
        <authorList>
            <person name="Schulz F."/>
            <person name="Roux S."/>
            <person name="Paez-Espino D."/>
            <person name="Jungbluth S."/>
            <person name="Walsh D.A."/>
            <person name="Denef V.J."/>
            <person name="McMahon K.D."/>
            <person name="Konstantinidis K.T."/>
            <person name="Eloe-Fadrosh E.A."/>
            <person name="Kyrpides N.C."/>
            <person name="Woyke T."/>
        </authorList>
    </citation>
    <scope>NUCLEOTIDE SEQUENCE</scope>
    <source>
        <strain evidence="7">GVMAG-M-3300023179-4</strain>
    </source>
</reference>
<keyword evidence="4" id="KW-0239">DNA-directed DNA polymerase</keyword>
<evidence type="ECO:0000313" key="7">
    <source>
        <dbReference type="EMBL" id="QHT73909.1"/>
    </source>
</evidence>
<feature type="domain" description="Bacterial DNA polymerase III alpha subunit NTPase" evidence="5">
    <location>
        <begin position="48"/>
        <end position="282"/>
    </location>
</feature>
<evidence type="ECO:0000259" key="5">
    <source>
        <dbReference type="Pfam" id="PF07733"/>
    </source>
</evidence>
<dbReference type="Pfam" id="PF07733">
    <property type="entry name" value="DNA_pol3_alpha"/>
    <property type="match status" value="1"/>
</dbReference>
<dbReference type="GO" id="GO:0006260">
    <property type="term" value="P:DNA replication"/>
    <property type="evidence" value="ECO:0007669"/>
    <property type="project" value="UniProtKB-KW"/>
</dbReference>
<dbReference type="InterPro" id="IPR040982">
    <property type="entry name" value="DNA_pol3_finger"/>
</dbReference>
<dbReference type="AlphaFoldDB" id="A0A6C0H0E6"/>
<evidence type="ECO:0000256" key="4">
    <source>
        <dbReference type="ARBA" id="ARBA00022932"/>
    </source>
</evidence>
<sequence>MIEEKNTSSETTDFANDYNDLLDLYKSNYELAEYDILYDKNAKYLIEKFTRKVPLKKRYFMRLSHELRLIKLKGFFKTFFQVIDILDIIDPNIPTVIRGSAGSSLVCYLLGITSVDPVKFKISLSRFMHEKRDDLPDIDIDLPSHLREKIYELIYEKYPGRVARISNHLYYKPKSAIREAIRRAGYHKFIPKDFDLKKIFPEKEERIEVKIEALKLEDQFSHYSLHCGGIIIFDEYVPENLKLESPPGGLEKKLKNDKIKHTQIKLNKDEAEEAGMIKIDILSNRGLSQLYCLSNKKLNEYDWSDMKVWKYLSEGENLGLTHAESPAMKKILRLIKPTSIEELALCLAIIRPGATATGNKSNFMRNFYNNYLPKTEVNNIIIYDDDAIQVIQKLLNCTESEADYYRRGFAKGRKGIVRQNEFKKKLDEISLSYVQKELLLYQLTQLEDFTFCKSHAFSYALLIFALAYHKYRTPKKFWLVTLNHANSSYRKWVHHRCAINSGLKIDYGRGSYSMEDNNKITCEKPEKGQNNIIEDFKLFGWWNQFNFIPDMYVEIDDEIIEENNKKVKKIKFKGLIAIYRPYVNTTQAPNTYTHNLNNNTKSESTSRKLTFVSIGIDNNEFYDCVLWGLHKLSNANIISGNGLYHYNNVSPWIEVKKFNIF</sequence>
<proteinExistence type="predicted"/>
<dbReference type="PANTHER" id="PTHR32294">
    <property type="entry name" value="DNA POLYMERASE III SUBUNIT ALPHA"/>
    <property type="match status" value="1"/>
</dbReference>
<name>A0A6C0H0E6_9ZZZZ</name>
<dbReference type="InterPro" id="IPR011708">
    <property type="entry name" value="DNA_pol3_alpha_NTPase_dom"/>
</dbReference>
<evidence type="ECO:0000256" key="3">
    <source>
        <dbReference type="ARBA" id="ARBA00022705"/>
    </source>
</evidence>
<dbReference type="InterPro" id="IPR004805">
    <property type="entry name" value="DnaE2/DnaE/PolC"/>
</dbReference>
<keyword evidence="2" id="KW-0548">Nucleotidyltransferase</keyword>
<protein>
    <submittedName>
        <fullName evidence="7">Uncharacterized protein</fullName>
    </submittedName>
</protein>
<evidence type="ECO:0000256" key="1">
    <source>
        <dbReference type="ARBA" id="ARBA00022679"/>
    </source>
</evidence>
<dbReference type="Pfam" id="PF17657">
    <property type="entry name" value="DNA_pol3_finger"/>
    <property type="match status" value="1"/>
</dbReference>
<dbReference type="PANTHER" id="PTHR32294:SF0">
    <property type="entry name" value="DNA POLYMERASE III SUBUNIT ALPHA"/>
    <property type="match status" value="1"/>
</dbReference>
<organism evidence="7">
    <name type="scientific">viral metagenome</name>
    <dbReference type="NCBI Taxonomy" id="1070528"/>
    <lineage>
        <taxon>unclassified sequences</taxon>
        <taxon>metagenomes</taxon>
        <taxon>organismal metagenomes</taxon>
    </lineage>
</organism>
<dbReference type="EMBL" id="MN739834">
    <property type="protein sequence ID" value="QHT73909.1"/>
    <property type="molecule type" value="Genomic_DNA"/>
</dbReference>
<dbReference type="GO" id="GO:0008408">
    <property type="term" value="F:3'-5' exonuclease activity"/>
    <property type="evidence" value="ECO:0007669"/>
    <property type="project" value="InterPro"/>
</dbReference>
<evidence type="ECO:0000256" key="2">
    <source>
        <dbReference type="ARBA" id="ARBA00022695"/>
    </source>
</evidence>